<dbReference type="RefSeq" id="XP_024404765.1">
    <property type="nucleotide sequence ID" value="XM_024550478.1"/>
</dbReference>
<keyword evidence="3" id="KW-1185">Reference proteome</keyword>
<protein>
    <submittedName>
        <fullName evidence="2">Uncharacterized protein</fullName>
    </submittedName>
</protein>
<dbReference type="EMBL" id="JPDN02000042">
    <property type="protein sequence ID" value="PON21992.1"/>
    <property type="molecule type" value="Genomic_DNA"/>
</dbReference>
<feature type="compositionally biased region" description="Low complexity" evidence="1">
    <location>
        <begin position="44"/>
        <end position="53"/>
    </location>
</feature>
<dbReference type="AlphaFoldDB" id="A0A2P4ZCG8"/>
<gene>
    <name evidence="2" type="ORF">TGAM01_v209062</name>
</gene>
<dbReference type="Proteomes" id="UP000054821">
    <property type="component" value="Unassembled WGS sequence"/>
</dbReference>
<sequence>MDAMWRYAPETPGTSSKHTGITPTADNSPQPWLLIVLYHSTAQQSSSSPQHYRSSYHHSDPQKLAHSDRLRGARQRNYPIWPRCLPDV</sequence>
<evidence type="ECO:0000313" key="3">
    <source>
        <dbReference type="Proteomes" id="UP000054821"/>
    </source>
</evidence>
<feature type="compositionally biased region" description="Polar residues" evidence="1">
    <location>
        <begin position="12"/>
        <end position="26"/>
    </location>
</feature>
<proteinExistence type="predicted"/>
<name>A0A2P4ZCG8_9HYPO</name>
<accession>A0A2P4ZCG8</accession>
<comment type="caution">
    <text evidence="2">The sequence shown here is derived from an EMBL/GenBank/DDBJ whole genome shotgun (WGS) entry which is preliminary data.</text>
</comment>
<organism evidence="2 3">
    <name type="scientific">Trichoderma gamsii</name>
    <dbReference type="NCBI Taxonomy" id="398673"/>
    <lineage>
        <taxon>Eukaryota</taxon>
        <taxon>Fungi</taxon>
        <taxon>Dikarya</taxon>
        <taxon>Ascomycota</taxon>
        <taxon>Pezizomycotina</taxon>
        <taxon>Sordariomycetes</taxon>
        <taxon>Hypocreomycetidae</taxon>
        <taxon>Hypocreales</taxon>
        <taxon>Hypocreaceae</taxon>
        <taxon>Trichoderma</taxon>
    </lineage>
</organism>
<dbReference type="GeneID" id="36347828"/>
<feature type="region of interest" description="Disordered" evidence="1">
    <location>
        <begin position="44"/>
        <end position="72"/>
    </location>
</feature>
<feature type="region of interest" description="Disordered" evidence="1">
    <location>
        <begin position="1"/>
        <end position="26"/>
    </location>
</feature>
<evidence type="ECO:0000256" key="1">
    <source>
        <dbReference type="SAM" id="MobiDB-lite"/>
    </source>
</evidence>
<reference evidence="2 3" key="1">
    <citation type="journal article" date="2016" name="Genome Announc.">
        <title>Draft Whole-Genome Sequence of Trichoderma gamsii T6085, a Promising Biocontrol Agent of Fusarium Head Blight on Wheat.</title>
        <authorList>
            <person name="Baroncelli R."/>
            <person name="Zapparata A."/>
            <person name="Piaggeschi G."/>
            <person name="Sarrocco S."/>
            <person name="Vannacci G."/>
        </authorList>
    </citation>
    <scope>NUCLEOTIDE SEQUENCE [LARGE SCALE GENOMIC DNA]</scope>
    <source>
        <strain evidence="2 3">T6085</strain>
    </source>
</reference>
<evidence type="ECO:0000313" key="2">
    <source>
        <dbReference type="EMBL" id="PON21992.1"/>
    </source>
</evidence>
<feature type="compositionally biased region" description="Basic and acidic residues" evidence="1">
    <location>
        <begin position="57"/>
        <end position="71"/>
    </location>
</feature>